<name>Q97JT2_CLOAB</name>
<dbReference type="GeneID" id="44997701"/>
<dbReference type="STRING" id="272562.CA_C1191"/>
<dbReference type="Proteomes" id="UP000000814">
    <property type="component" value="Chromosome"/>
</dbReference>
<dbReference type="OrthoDB" id="10003509at2"/>
<reference evidence="1 2" key="1">
    <citation type="journal article" date="2001" name="J. Bacteriol.">
        <title>Genome sequence and comparative analysis of the solvent-producing bacterium Clostridium acetobutylicum.</title>
        <authorList>
            <person name="Nolling J."/>
            <person name="Breton G."/>
            <person name="Omelchenko M.V."/>
            <person name="Makarova K.S."/>
            <person name="Zeng Q."/>
            <person name="Gibson R."/>
            <person name="Lee H.M."/>
            <person name="Dubois J."/>
            <person name="Qiu D."/>
            <person name="Hitti J."/>
            <person name="Wolf Y.I."/>
            <person name="Tatusov R.L."/>
            <person name="Sabathe F."/>
            <person name="Doucette-Stamm L."/>
            <person name="Soucaille P."/>
            <person name="Daly M.J."/>
            <person name="Bennett G.N."/>
            <person name="Koonin E.V."/>
            <person name="Smith D.R."/>
        </authorList>
    </citation>
    <scope>NUCLEOTIDE SEQUENCE [LARGE SCALE GENOMIC DNA]</scope>
    <source>
        <strain evidence="2">ATCC 824 / DSM 792 / JCM 1419 / LMG 5710 / VKM B-1787</strain>
    </source>
</reference>
<dbReference type="PIR" id="H97046">
    <property type="entry name" value="H97046"/>
</dbReference>
<keyword evidence="2" id="KW-1185">Reference proteome</keyword>
<evidence type="ECO:0000313" key="2">
    <source>
        <dbReference type="Proteomes" id="UP000000814"/>
    </source>
</evidence>
<dbReference type="AlphaFoldDB" id="Q97JT2"/>
<dbReference type="HOGENOM" id="CLU_1472735_0_0_9"/>
<organism evidence="1 2">
    <name type="scientific">Clostridium acetobutylicum (strain ATCC 824 / DSM 792 / JCM 1419 / IAM 19013 / LMG 5710 / NBRC 13948 / NRRL B-527 / VKM B-1787 / 2291 / W)</name>
    <dbReference type="NCBI Taxonomy" id="272562"/>
    <lineage>
        <taxon>Bacteria</taxon>
        <taxon>Bacillati</taxon>
        <taxon>Bacillota</taxon>
        <taxon>Clostridia</taxon>
        <taxon>Eubacteriales</taxon>
        <taxon>Clostridiaceae</taxon>
        <taxon>Clostridium</taxon>
    </lineage>
</organism>
<proteinExistence type="predicted"/>
<gene>
    <name evidence="1" type="ordered locus">CA_C1191</name>
</gene>
<dbReference type="PATRIC" id="fig|272562.8.peg.1393"/>
<evidence type="ECO:0000313" key="1">
    <source>
        <dbReference type="EMBL" id="AAK79163.1"/>
    </source>
</evidence>
<accession>Q97JT2</accession>
<sequence length="183" mass="21391">MIKKRECLEFIDKVEKKAINSVEERYLKKIKNEKIKILKETGYMKRLKKIQKNFNLIFDEFNNLALEMNENKAVDYGTGRYYNFEYEGSHFTSEGIVRRTIENCSFHGGSVELIENEEKKEIEAVKDNYDKVRIVVKRNPNGVKAAEYLKGLGFDITSLEKDESRALTIKIDKTKLFVCGENK</sequence>
<dbReference type="RefSeq" id="WP_010964504.1">
    <property type="nucleotide sequence ID" value="NC_003030.1"/>
</dbReference>
<dbReference type="EMBL" id="AE001437">
    <property type="protein sequence ID" value="AAK79163.1"/>
    <property type="molecule type" value="Genomic_DNA"/>
</dbReference>
<protein>
    <submittedName>
        <fullName evidence="1">Uncharacterized protein</fullName>
    </submittedName>
</protein>
<dbReference type="KEGG" id="cac:CA_C1191"/>